<evidence type="ECO:0000256" key="1">
    <source>
        <dbReference type="SAM" id="MobiDB-lite"/>
    </source>
</evidence>
<dbReference type="AlphaFoldDB" id="A0A1L7XM46"/>
<dbReference type="OrthoDB" id="3499752at2759"/>
<organism evidence="2 3">
    <name type="scientific">Phialocephala subalpina</name>
    <dbReference type="NCBI Taxonomy" id="576137"/>
    <lineage>
        <taxon>Eukaryota</taxon>
        <taxon>Fungi</taxon>
        <taxon>Dikarya</taxon>
        <taxon>Ascomycota</taxon>
        <taxon>Pezizomycotina</taxon>
        <taxon>Leotiomycetes</taxon>
        <taxon>Helotiales</taxon>
        <taxon>Mollisiaceae</taxon>
        <taxon>Phialocephala</taxon>
        <taxon>Phialocephala fortinii species complex</taxon>
    </lineage>
</organism>
<keyword evidence="3" id="KW-1185">Reference proteome</keyword>
<evidence type="ECO:0008006" key="4">
    <source>
        <dbReference type="Google" id="ProtNLM"/>
    </source>
</evidence>
<feature type="region of interest" description="Disordered" evidence="1">
    <location>
        <begin position="359"/>
        <end position="383"/>
    </location>
</feature>
<dbReference type="SUPFAM" id="SSF52266">
    <property type="entry name" value="SGNH hydrolase"/>
    <property type="match status" value="1"/>
</dbReference>
<accession>A0A1L7XM46</accession>
<sequence>MKPRKGGSTRKDASMEWAVIGDSWASGVAYNLSNVYQPTDAEACYRTKESWGAQMEQDTSWSRDPQVFNFAACGGTLMDDLERQMKEKAGNPELVWRMFGCNNAYFGAIARACIYQPIDPGHPFGWGKPWDEDTDGMGLCKQNIQKTENYLNNPLSMRRAFTNALDNIVNAAQNERAVNYPFDLYVSSYPKVVKGLRKIINNKIQQVNDIQADVIKNYKPPATSPELSNVQIHNLQPDHLFDGHRFCEKDRTFEDQYYHKDLWLWNLQYYDEKTGEEVGVATDKNGVKVMTAPAGVDVTQGFQTVLGADNNPDAVIPQDRDSHTQQYGFGWTARPFHPKFDDHKALKDSFIQQMKDNKIPSVKSADPPSSPPTPQEKLECNGLGNSKYVSRDIVKDSIENHFCPDAVSKGSIEQKYNGGTPEEVIIKLTGPGGFMPGNDDCKRYLTGLVIDACDGNDPKNPENYKGGGKETIGDVVYEVQPQSPRQPADKGKQYGCDSSYKSLFNEYTVWGHGFASADHGEALKGQLKGCALLPDTWHFDYGLGDDGREWTAKFRTRIFQKKCVGHAAKSAGAPNDSCSGSG</sequence>
<gene>
    <name evidence="2" type="ORF">PAC_15917</name>
</gene>
<dbReference type="Gene3D" id="3.40.50.1110">
    <property type="entry name" value="SGNH hydrolase"/>
    <property type="match status" value="1"/>
</dbReference>
<name>A0A1L7XM46_9HELO</name>
<reference evidence="2 3" key="1">
    <citation type="submission" date="2016-03" db="EMBL/GenBank/DDBJ databases">
        <authorList>
            <person name="Ploux O."/>
        </authorList>
    </citation>
    <scope>NUCLEOTIDE SEQUENCE [LARGE SCALE GENOMIC DNA]</scope>
    <source>
        <strain evidence="2 3">UAMH 11012</strain>
    </source>
</reference>
<dbReference type="Pfam" id="PF18647">
    <property type="entry name" value="Fungal_lectin_2"/>
    <property type="match status" value="1"/>
</dbReference>
<dbReference type="PANTHER" id="PTHR37981">
    <property type="entry name" value="LIPASE 2"/>
    <property type="match status" value="1"/>
</dbReference>
<dbReference type="InterPro" id="IPR036514">
    <property type="entry name" value="SGNH_hydro_sf"/>
</dbReference>
<protein>
    <recommendedName>
        <fullName evidence="4">SGNH hydrolase-type esterase domain-containing protein</fullName>
    </recommendedName>
</protein>
<dbReference type="GO" id="GO:0016788">
    <property type="term" value="F:hydrolase activity, acting on ester bonds"/>
    <property type="evidence" value="ECO:0007669"/>
    <property type="project" value="InterPro"/>
</dbReference>
<evidence type="ECO:0000313" key="2">
    <source>
        <dbReference type="EMBL" id="CZR66017.1"/>
    </source>
</evidence>
<dbReference type="EMBL" id="FJOG01000034">
    <property type="protein sequence ID" value="CZR66017.1"/>
    <property type="molecule type" value="Genomic_DNA"/>
</dbReference>
<evidence type="ECO:0000313" key="3">
    <source>
        <dbReference type="Proteomes" id="UP000184330"/>
    </source>
</evidence>
<proteinExistence type="predicted"/>
<dbReference type="Proteomes" id="UP000184330">
    <property type="component" value="Unassembled WGS sequence"/>
</dbReference>
<dbReference type="GO" id="GO:0006629">
    <property type="term" value="P:lipid metabolic process"/>
    <property type="evidence" value="ECO:0007669"/>
    <property type="project" value="TreeGrafter"/>
</dbReference>
<dbReference type="InterPro" id="IPR037460">
    <property type="entry name" value="SEST-like"/>
</dbReference>
<dbReference type="PANTHER" id="PTHR37981:SF1">
    <property type="entry name" value="SGNH HYDROLASE-TYPE ESTERASE DOMAIN-CONTAINING PROTEIN"/>
    <property type="match status" value="1"/>
</dbReference>